<dbReference type="InterPro" id="IPR024775">
    <property type="entry name" value="DinB-like"/>
</dbReference>
<proteinExistence type="predicted"/>
<dbReference type="GO" id="GO:0052699">
    <property type="term" value="P:ergothioneine biosynthetic process"/>
    <property type="evidence" value="ECO:0007669"/>
    <property type="project" value="InterPro"/>
</dbReference>
<dbReference type="PANTHER" id="PTHR23150">
    <property type="entry name" value="SULFATASE MODIFYING FACTOR 1, 2"/>
    <property type="match status" value="1"/>
</dbReference>
<evidence type="ECO:0000256" key="2">
    <source>
        <dbReference type="ARBA" id="ARBA00023004"/>
    </source>
</evidence>
<dbReference type="Proteomes" id="UP000318431">
    <property type="component" value="Unassembled WGS sequence"/>
</dbReference>
<evidence type="ECO:0000313" key="6">
    <source>
        <dbReference type="EMBL" id="TWI69962.1"/>
    </source>
</evidence>
<feature type="domain" description="Sulfatase-modifying factor enzyme-like" evidence="4">
    <location>
        <begin position="186"/>
        <end position="445"/>
    </location>
</feature>
<accession>A0A562RLQ4</accession>
<sequence>MQMNDPALWTARFRAVREHTLALAAPLSDEDCGAQSMPDASPVKWHLAHTTWFFETFILEAMEADFAPFHAAFRVLFNSYYNGVGEKHPRPQRGLLTRPSMAQVRAYRANVDERIAALIGGPLDGATRMRLGGLLTLGLQHEQQHQELILTDVKHLLAQNGLCPEYLDVPLPRLAPAPALAWQRFDGGVAAIGYDGDGFCFDNELPRHRQFIEPFELASRLVTNGEYLAFIEAGGYREAGLWLAEGWDWVCTQGLAHPLYWRRDEAGNWCEFTLAGLQPLDPARPLTHVALFEADAYAHWAGARLPTEAEWEFAAASAGAVPAAPLARTHAGTSAAASPASLAGAGSAAGQDALSVPHPGGAPEEDALQQMFGACWQWTSSSYTPYPGFRPAAGAIGEYNGKFMVNQYVLRGSSCATPAGHARASYRNFFPAGARWQFTGIRLAR</sequence>
<dbReference type="NCBIfam" id="TIGR03440">
    <property type="entry name" value="egtB_TIGR03440"/>
    <property type="match status" value="1"/>
</dbReference>
<dbReference type="InterPro" id="IPR051043">
    <property type="entry name" value="Sulfatase_Mod_Factor_Kinase"/>
</dbReference>
<evidence type="ECO:0000259" key="4">
    <source>
        <dbReference type="Pfam" id="PF03781"/>
    </source>
</evidence>
<keyword evidence="7" id="KW-1185">Reference proteome</keyword>
<feature type="domain" description="DinB-like" evidence="5">
    <location>
        <begin position="13"/>
        <end position="149"/>
    </location>
</feature>
<dbReference type="PANTHER" id="PTHR23150:SF36">
    <property type="entry name" value="HERCYNINE OXYGENASE"/>
    <property type="match status" value="1"/>
</dbReference>
<evidence type="ECO:0000256" key="3">
    <source>
        <dbReference type="ARBA" id="ARBA00037882"/>
    </source>
</evidence>
<dbReference type="SUPFAM" id="SSF109854">
    <property type="entry name" value="DinB/YfiT-like putative metalloenzymes"/>
    <property type="match status" value="1"/>
</dbReference>
<gene>
    <name evidence="6" type="ORF">IP91_01040</name>
</gene>
<dbReference type="AlphaFoldDB" id="A0A562RLQ4"/>
<dbReference type="RefSeq" id="WP_145647673.1">
    <property type="nucleotide sequence ID" value="NZ_VLLB01000001.1"/>
</dbReference>
<evidence type="ECO:0000259" key="5">
    <source>
        <dbReference type="Pfam" id="PF12867"/>
    </source>
</evidence>
<dbReference type="EMBL" id="VLLB01000001">
    <property type="protein sequence ID" value="TWI69962.1"/>
    <property type="molecule type" value="Genomic_DNA"/>
</dbReference>
<evidence type="ECO:0000256" key="1">
    <source>
        <dbReference type="ARBA" id="ARBA00023002"/>
    </source>
</evidence>
<comment type="caution">
    <text evidence="6">The sequence shown here is derived from an EMBL/GenBank/DDBJ whole genome shotgun (WGS) entry which is preliminary data.</text>
</comment>
<evidence type="ECO:0000313" key="7">
    <source>
        <dbReference type="Proteomes" id="UP000318431"/>
    </source>
</evidence>
<dbReference type="InterPro" id="IPR034660">
    <property type="entry name" value="DinB/YfiT-like"/>
</dbReference>
<keyword evidence="1" id="KW-0560">Oxidoreductase</keyword>
<dbReference type="SUPFAM" id="SSF56436">
    <property type="entry name" value="C-type lectin-like"/>
    <property type="match status" value="1"/>
</dbReference>
<dbReference type="InterPro" id="IPR016187">
    <property type="entry name" value="CTDL_fold"/>
</dbReference>
<dbReference type="InterPro" id="IPR042095">
    <property type="entry name" value="SUMF_sf"/>
</dbReference>
<name>A0A562RLQ4_9BURK</name>
<dbReference type="InterPro" id="IPR017806">
    <property type="entry name" value="EgtB"/>
</dbReference>
<reference evidence="6 7" key="1">
    <citation type="journal article" date="2015" name="Stand. Genomic Sci.">
        <title>Genomic Encyclopedia of Bacterial and Archaeal Type Strains, Phase III: the genomes of soil and plant-associated and newly described type strains.</title>
        <authorList>
            <person name="Whitman W.B."/>
            <person name="Woyke T."/>
            <person name="Klenk H.P."/>
            <person name="Zhou Y."/>
            <person name="Lilburn T.G."/>
            <person name="Beck B.J."/>
            <person name="De Vos P."/>
            <person name="Vandamme P."/>
            <person name="Eisen J.A."/>
            <person name="Garrity G."/>
            <person name="Hugenholtz P."/>
            <person name="Kyrpides N.C."/>
        </authorList>
    </citation>
    <scope>NUCLEOTIDE SEQUENCE [LARGE SCALE GENOMIC DNA]</scope>
    <source>
        <strain evidence="6 7">CGMCC 1.10822</strain>
    </source>
</reference>
<organism evidence="6 7">
    <name type="scientific">Pseudoduganella lurida</name>
    <dbReference type="NCBI Taxonomy" id="1036180"/>
    <lineage>
        <taxon>Bacteria</taxon>
        <taxon>Pseudomonadati</taxon>
        <taxon>Pseudomonadota</taxon>
        <taxon>Betaproteobacteria</taxon>
        <taxon>Burkholderiales</taxon>
        <taxon>Oxalobacteraceae</taxon>
        <taxon>Telluria group</taxon>
        <taxon>Pseudoduganella</taxon>
    </lineage>
</organism>
<protein>
    <submittedName>
        <fullName evidence="6">Ergothioneine biosynthesis protein EgtB</fullName>
    </submittedName>
</protein>
<dbReference type="Pfam" id="PF03781">
    <property type="entry name" value="FGE-sulfatase"/>
    <property type="match status" value="1"/>
</dbReference>
<keyword evidence="2" id="KW-0408">Iron</keyword>
<dbReference type="Gene3D" id="3.90.1580.10">
    <property type="entry name" value="paralog of FGE (formylglycine-generating enzyme)"/>
    <property type="match status" value="1"/>
</dbReference>
<dbReference type="InterPro" id="IPR005532">
    <property type="entry name" value="SUMF_dom"/>
</dbReference>
<dbReference type="OrthoDB" id="9768004at2"/>
<dbReference type="Pfam" id="PF12867">
    <property type="entry name" value="DinB_2"/>
    <property type="match status" value="1"/>
</dbReference>
<comment type="pathway">
    <text evidence="3">Amino-acid biosynthesis; ergothioneine biosynthesis.</text>
</comment>